<evidence type="ECO:0000259" key="2">
    <source>
        <dbReference type="PROSITE" id="PS50851"/>
    </source>
</evidence>
<dbReference type="InterPro" id="IPR002545">
    <property type="entry name" value="CheW-lke_dom"/>
</dbReference>
<dbReference type="InterPro" id="IPR014506">
    <property type="entry name" value="UCP020479_CheW"/>
</dbReference>
<accession>A0A1J4QDZ0</accession>
<dbReference type="PIRSF" id="PIRSF020479">
    <property type="entry name" value="UCP020479_CheW"/>
    <property type="match status" value="1"/>
</dbReference>
<dbReference type="Proteomes" id="UP000243073">
    <property type="component" value="Unassembled WGS sequence"/>
</dbReference>
<sequence length="268" mass="29410">MNQRQFDALDHYFGALLEEESPQPRPQPAVAEPVTTTVFAEPEEAARRQGLEALLARVAELKDKEEEPLPPLLAEPEPAPVMPPEPVPTEPMAAPVVDEPVPAAPTPPVAAEEAAAAWRNMDTGSSFQALFFEVAGMTFAVPLTHLGGIYQVSRLTSLFGKPDWFAGVMTERQRQLYVVDTARWAMPGHLAEEEYQYLVTLGESNWGLGCHQLKGTALLSRDQVKWRAIPGSRPWLAGMVKEKMCALLHVDALIGLLEQGKNIDGQQV</sequence>
<comment type="caution">
    <text evidence="3">The sequence shown here is derived from an EMBL/GenBank/DDBJ whole genome shotgun (WGS) entry which is preliminary data.</text>
</comment>
<evidence type="ECO:0000256" key="1">
    <source>
        <dbReference type="SAM" id="MobiDB-lite"/>
    </source>
</evidence>
<dbReference type="Pfam" id="PF01584">
    <property type="entry name" value="CheW"/>
    <property type="match status" value="1"/>
</dbReference>
<dbReference type="GO" id="GO:0006935">
    <property type="term" value="P:chemotaxis"/>
    <property type="evidence" value="ECO:0007669"/>
    <property type="project" value="InterPro"/>
</dbReference>
<proteinExistence type="predicted"/>
<protein>
    <recommendedName>
        <fullName evidence="2">CheW-like domain-containing protein</fullName>
    </recommendedName>
</protein>
<dbReference type="EMBL" id="MDKE01000033">
    <property type="protein sequence ID" value="OIN07692.1"/>
    <property type="molecule type" value="Genomic_DNA"/>
</dbReference>
<dbReference type="OrthoDB" id="5565759at2"/>
<reference evidence="3 4" key="1">
    <citation type="submission" date="2016-07" db="EMBL/GenBank/DDBJ databases">
        <title>Draft Genome Sequence of Oceanisphaera psychrotolerans, isolated from coastal sediment samples.</title>
        <authorList>
            <person name="Zhuo S."/>
            <person name="Ruan Z."/>
        </authorList>
    </citation>
    <scope>NUCLEOTIDE SEQUENCE [LARGE SCALE GENOMIC DNA]</scope>
    <source>
        <strain evidence="3 4">LAM-WHM-ZC</strain>
    </source>
</reference>
<feature type="region of interest" description="Disordered" evidence="1">
    <location>
        <begin position="62"/>
        <end position="83"/>
    </location>
</feature>
<gene>
    <name evidence="3" type="ORF">BFR47_03540</name>
</gene>
<evidence type="ECO:0000313" key="4">
    <source>
        <dbReference type="Proteomes" id="UP000243073"/>
    </source>
</evidence>
<evidence type="ECO:0000313" key="3">
    <source>
        <dbReference type="EMBL" id="OIN07692.1"/>
    </source>
</evidence>
<keyword evidence="4" id="KW-1185">Reference proteome</keyword>
<dbReference type="RefSeq" id="WP_071473311.1">
    <property type="nucleotide sequence ID" value="NZ_MDKE01000033.1"/>
</dbReference>
<dbReference type="AlphaFoldDB" id="A0A1J4QDZ0"/>
<dbReference type="SMART" id="SM00260">
    <property type="entry name" value="CheW"/>
    <property type="match status" value="1"/>
</dbReference>
<dbReference type="PROSITE" id="PS50851">
    <property type="entry name" value="CHEW"/>
    <property type="match status" value="1"/>
</dbReference>
<feature type="compositionally biased region" description="Pro residues" evidence="1">
    <location>
        <begin position="69"/>
        <end position="83"/>
    </location>
</feature>
<dbReference type="SUPFAM" id="SSF50341">
    <property type="entry name" value="CheW-like"/>
    <property type="match status" value="1"/>
</dbReference>
<dbReference type="InterPro" id="IPR036061">
    <property type="entry name" value="CheW-like_dom_sf"/>
</dbReference>
<feature type="domain" description="CheW-like" evidence="2">
    <location>
        <begin position="126"/>
        <end position="259"/>
    </location>
</feature>
<dbReference type="GO" id="GO:0007165">
    <property type="term" value="P:signal transduction"/>
    <property type="evidence" value="ECO:0007669"/>
    <property type="project" value="InterPro"/>
</dbReference>
<organism evidence="3 4">
    <name type="scientific">Oceanisphaera psychrotolerans</name>
    <dbReference type="NCBI Taxonomy" id="1414654"/>
    <lineage>
        <taxon>Bacteria</taxon>
        <taxon>Pseudomonadati</taxon>
        <taxon>Pseudomonadota</taxon>
        <taxon>Gammaproteobacteria</taxon>
        <taxon>Aeromonadales</taxon>
        <taxon>Aeromonadaceae</taxon>
        <taxon>Oceanisphaera</taxon>
    </lineage>
</organism>
<name>A0A1J4QDZ0_9GAMM</name>
<dbReference type="STRING" id="1414654.BFR47_03540"/>